<proteinExistence type="predicted"/>
<protein>
    <submittedName>
        <fullName evidence="1">Uncharacterized protein</fullName>
    </submittedName>
</protein>
<gene>
    <name evidence="1" type="ORF">F2P81_024358</name>
</gene>
<name>A0A6A4RUL6_SCOMX</name>
<sequence>MLLINKEIQMIRHNNRFTVLRVFAHSACFASLRRSVSRDHGEQDVRVKTENSFIPAYDVKRESALIIIPKVLVSM</sequence>
<dbReference type="Proteomes" id="UP000438429">
    <property type="component" value="Unassembled WGS sequence"/>
</dbReference>
<comment type="caution">
    <text evidence="1">The sequence shown here is derived from an EMBL/GenBank/DDBJ whole genome shotgun (WGS) entry which is preliminary data.</text>
</comment>
<evidence type="ECO:0000313" key="1">
    <source>
        <dbReference type="EMBL" id="KAF0023728.1"/>
    </source>
</evidence>
<dbReference type="AlphaFoldDB" id="A0A6A4RUL6"/>
<organism evidence="1 2">
    <name type="scientific">Scophthalmus maximus</name>
    <name type="common">Turbot</name>
    <name type="synonym">Psetta maxima</name>
    <dbReference type="NCBI Taxonomy" id="52904"/>
    <lineage>
        <taxon>Eukaryota</taxon>
        <taxon>Metazoa</taxon>
        <taxon>Chordata</taxon>
        <taxon>Craniata</taxon>
        <taxon>Vertebrata</taxon>
        <taxon>Euteleostomi</taxon>
        <taxon>Actinopterygii</taxon>
        <taxon>Neopterygii</taxon>
        <taxon>Teleostei</taxon>
        <taxon>Neoteleostei</taxon>
        <taxon>Acanthomorphata</taxon>
        <taxon>Carangaria</taxon>
        <taxon>Pleuronectiformes</taxon>
        <taxon>Pleuronectoidei</taxon>
        <taxon>Scophthalmidae</taxon>
        <taxon>Scophthalmus</taxon>
    </lineage>
</organism>
<dbReference type="EMBL" id="VEVO01000022">
    <property type="protein sequence ID" value="KAF0023728.1"/>
    <property type="molecule type" value="Genomic_DNA"/>
</dbReference>
<reference evidence="1 2" key="1">
    <citation type="submission" date="2019-06" db="EMBL/GenBank/DDBJ databases">
        <title>Draft genomes of female and male turbot (Scophthalmus maximus).</title>
        <authorList>
            <person name="Xu H."/>
            <person name="Xu X.-W."/>
            <person name="Shao C."/>
            <person name="Chen S."/>
        </authorList>
    </citation>
    <scope>NUCLEOTIDE SEQUENCE [LARGE SCALE GENOMIC DNA]</scope>
    <source>
        <strain evidence="1">Ysfricsl-2016a</strain>
        <tissue evidence="1">Blood</tissue>
    </source>
</reference>
<accession>A0A6A4RUL6</accession>
<evidence type="ECO:0000313" key="2">
    <source>
        <dbReference type="Proteomes" id="UP000438429"/>
    </source>
</evidence>